<protein>
    <submittedName>
        <fullName evidence="1">Uncharacterized protein</fullName>
    </submittedName>
</protein>
<keyword evidence="2" id="KW-1185">Reference proteome</keyword>
<dbReference type="Gramene" id="TKW38425">
    <property type="protein sequence ID" value="TKW38425"/>
    <property type="gene ID" value="SEVIR_1G113460v2"/>
</dbReference>
<accession>A0A4U6W907</accession>
<evidence type="ECO:0000313" key="2">
    <source>
        <dbReference type="Proteomes" id="UP000298652"/>
    </source>
</evidence>
<reference evidence="1" key="1">
    <citation type="submission" date="2019-03" db="EMBL/GenBank/DDBJ databases">
        <title>WGS assembly of Setaria viridis.</title>
        <authorList>
            <person name="Huang P."/>
            <person name="Jenkins J."/>
            <person name="Grimwood J."/>
            <person name="Barry K."/>
            <person name="Healey A."/>
            <person name="Mamidi S."/>
            <person name="Sreedasyam A."/>
            <person name="Shu S."/>
            <person name="Feldman M."/>
            <person name="Wu J."/>
            <person name="Yu Y."/>
            <person name="Chen C."/>
            <person name="Johnson J."/>
            <person name="Rokhsar D."/>
            <person name="Baxter I."/>
            <person name="Schmutz J."/>
            <person name="Brutnell T."/>
            <person name="Kellogg E."/>
        </authorList>
    </citation>
    <scope>NUCLEOTIDE SEQUENCE [LARGE SCALE GENOMIC DNA]</scope>
</reference>
<organism evidence="1 2">
    <name type="scientific">Setaria viridis</name>
    <name type="common">Green bristlegrass</name>
    <name type="synonym">Setaria italica subsp. viridis</name>
    <dbReference type="NCBI Taxonomy" id="4556"/>
    <lineage>
        <taxon>Eukaryota</taxon>
        <taxon>Viridiplantae</taxon>
        <taxon>Streptophyta</taxon>
        <taxon>Embryophyta</taxon>
        <taxon>Tracheophyta</taxon>
        <taxon>Spermatophyta</taxon>
        <taxon>Magnoliopsida</taxon>
        <taxon>Liliopsida</taxon>
        <taxon>Poales</taxon>
        <taxon>Poaceae</taxon>
        <taxon>PACMAD clade</taxon>
        <taxon>Panicoideae</taxon>
        <taxon>Panicodae</taxon>
        <taxon>Paniceae</taxon>
        <taxon>Cenchrinae</taxon>
        <taxon>Setaria</taxon>
    </lineage>
</organism>
<sequence length="47" mass="5579">MRRVLSQRRCVPIRMFGLNKWIVTIPFAQRAIVLYSKFLGAKMRRIG</sequence>
<dbReference type="AlphaFoldDB" id="A0A4U6W907"/>
<evidence type="ECO:0000313" key="1">
    <source>
        <dbReference type="EMBL" id="TKW38425.1"/>
    </source>
</evidence>
<dbReference type="EMBL" id="CM016552">
    <property type="protein sequence ID" value="TKW38425.1"/>
    <property type="molecule type" value="Genomic_DNA"/>
</dbReference>
<gene>
    <name evidence="1" type="ORF">SEVIR_1G113460v2</name>
</gene>
<proteinExistence type="predicted"/>
<name>A0A4U6W907_SETVI</name>
<dbReference type="Proteomes" id="UP000298652">
    <property type="component" value="Chromosome 1"/>
</dbReference>